<protein>
    <submittedName>
        <fullName evidence="1">Uncharacterized protein</fullName>
    </submittedName>
</protein>
<dbReference type="Proteomes" id="UP000829447">
    <property type="component" value="Linkage Group LG6"/>
</dbReference>
<dbReference type="EMBL" id="CM040459">
    <property type="protein sequence ID" value="MCI4378991.1"/>
    <property type="molecule type" value="Genomic_DNA"/>
</dbReference>
<comment type="caution">
    <text evidence="1">The sequence shown here is derived from an EMBL/GenBank/DDBJ whole genome shotgun (WGS) entry which is preliminary data.</text>
</comment>
<evidence type="ECO:0000313" key="2">
    <source>
        <dbReference type="Proteomes" id="UP000829447"/>
    </source>
</evidence>
<keyword evidence="2" id="KW-1185">Reference proteome</keyword>
<sequence>MCHNESHRRVSLSLRVIHKFKSPHLTNLHRRLCLEMGKNGRNVVFFPGRSKHPFSCLHTLSISSLSSLSFGAGERVEAGARGRRGAPCLEHAVPHHLYKHGGPELVQRFSLHAGAGGRVHESSQSWSPCW</sequence>
<organism evidence="1 2">
    <name type="scientific">Pangasianodon gigas</name>
    <name type="common">Mekong giant catfish</name>
    <name type="synonym">Pangasius gigas</name>
    <dbReference type="NCBI Taxonomy" id="30993"/>
    <lineage>
        <taxon>Eukaryota</taxon>
        <taxon>Metazoa</taxon>
        <taxon>Chordata</taxon>
        <taxon>Craniata</taxon>
        <taxon>Vertebrata</taxon>
        <taxon>Euteleostomi</taxon>
        <taxon>Actinopterygii</taxon>
        <taxon>Neopterygii</taxon>
        <taxon>Teleostei</taxon>
        <taxon>Ostariophysi</taxon>
        <taxon>Siluriformes</taxon>
        <taxon>Pangasiidae</taxon>
        <taxon>Pangasianodon</taxon>
    </lineage>
</organism>
<accession>A0ACC5WJD3</accession>
<name>A0ACC5WJD3_PANGG</name>
<gene>
    <name evidence="1" type="ORF">PGIGA_G00222590</name>
</gene>
<proteinExistence type="predicted"/>
<reference evidence="1 2" key="1">
    <citation type="journal article" date="2022" name="bioRxiv">
        <title>An ancient truncated duplication of the anti-Mullerian hormone receptor type 2 gene is a potential conserved master sex determinant in the Pangasiidae catfish family.</title>
        <authorList>
            <person name="Wen M."/>
            <person name="Pan Q."/>
            <person name="Jouanno E."/>
            <person name="Montfort J."/>
            <person name="Zahm M."/>
            <person name="Cabau C."/>
            <person name="Klopp C."/>
            <person name="Iampietro C."/>
            <person name="Roques C."/>
            <person name="Bouchez O."/>
            <person name="Castinel A."/>
            <person name="Donnadieu C."/>
            <person name="Parrinello H."/>
            <person name="Poncet C."/>
            <person name="Belmonte E."/>
            <person name="Gautier V."/>
            <person name="Avarre J.-C."/>
            <person name="Dugue R."/>
            <person name="Gustiano R."/>
            <person name="Ha T.T.T."/>
            <person name="Campet M."/>
            <person name="Sriphairoj K."/>
            <person name="Ribolli J."/>
            <person name="de Almeida F.L."/>
            <person name="Desvignes T."/>
            <person name="Postlethwait J.H."/>
            <person name="Bucao C.F."/>
            <person name="Robinson-Rechavi M."/>
            <person name="Bobe J."/>
            <person name="Herpin A."/>
            <person name="Guiguen Y."/>
        </authorList>
    </citation>
    <scope>NUCLEOTIDE SEQUENCE [LARGE SCALE GENOMIC DNA]</scope>
    <source>
        <strain evidence="1">YG-Dec2019</strain>
    </source>
</reference>
<evidence type="ECO:0000313" key="1">
    <source>
        <dbReference type="EMBL" id="MCI4378991.1"/>
    </source>
</evidence>
<feature type="non-terminal residue" evidence="1">
    <location>
        <position position="130"/>
    </location>
</feature>